<reference evidence="2 3" key="1">
    <citation type="journal article" date="2005" name="Genome Res.">
        <title>Complete genome sequence of the hyperthermophilic archaeon Thermococcus kodakaraensis KOD1 and comparison with Pyrococcus genomes.</title>
        <authorList>
            <person name="Fukui T."/>
            <person name="Atomi H."/>
            <person name="Kanai T."/>
            <person name="Matsumi R."/>
            <person name="Fujiwara S."/>
            <person name="Imanaka T."/>
        </authorList>
    </citation>
    <scope>NUCLEOTIDE SEQUENCE [LARGE SCALE GENOMIC DNA]</scope>
    <source>
        <strain evidence="3">ATCC BAA-918 / JCM 12380 / KOD1</strain>
    </source>
</reference>
<feature type="domain" description="Thioredoxin" evidence="1">
    <location>
        <begin position="1"/>
        <end position="101"/>
    </location>
</feature>
<dbReference type="eggNOG" id="arCOG01972">
    <property type="taxonomic scope" value="Archaea"/>
</dbReference>
<dbReference type="KEGG" id="tko:TK0838"/>
<dbReference type="Gene3D" id="3.40.30.10">
    <property type="entry name" value="Glutaredoxin"/>
    <property type="match status" value="1"/>
</dbReference>
<dbReference type="InterPro" id="IPR013766">
    <property type="entry name" value="Thioredoxin_domain"/>
</dbReference>
<dbReference type="InterPro" id="IPR017937">
    <property type="entry name" value="Thioredoxin_CS"/>
</dbReference>
<dbReference type="PATRIC" id="fig|69014.16.peg.818"/>
<dbReference type="Proteomes" id="UP000000536">
    <property type="component" value="Chromosome"/>
</dbReference>
<dbReference type="SMR" id="Q5JDF3"/>
<proteinExistence type="predicted"/>
<dbReference type="PROSITE" id="PS00194">
    <property type="entry name" value="THIOREDOXIN_1"/>
    <property type="match status" value="1"/>
</dbReference>
<dbReference type="GeneID" id="78447353"/>
<dbReference type="EMBL" id="AP006878">
    <property type="protein sequence ID" value="BAD85027.1"/>
    <property type="molecule type" value="Genomic_DNA"/>
</dbReference>
<sequence>MIVEYDENVDFTKGKAVLWFSIPGCPPCRLVEAFMKELSEEFGEIAIVHVNAEKWSGLVEGFRILNVPTLVYLKDGKEVARQNLIRGKGEVLIKFEEPREL</sequence>
<dbReference type="OrthoDB" id="35385at2157"/>
<evidence type="ECO:0000313" key="3">
    <source>
        <dbReference type="Proteomes" id="UP000000536"/>
    </source>
</evidence>
<dbReference type="STRING" id="69014.TK0838"/>
<dbReference type="InterPro" id="IPR036249">
    <property type="entry name" value="Thioredoxin-like_sf"/>
</dbReference>
<gene>
    <name evidence="2" type="ordered locus">TK0838</name>
</gene>
<keyword evidence="3" id="KW-1185">Reference proteome</keyword>
<dbReference type="HOGENOM" id="CLU_090389_10_4_2"/>
<name>Q5JDF3_THEKO</name>
<protein>
    <submittedName>
        <fullName evidence="2">Thioredoxin</fullName>
    </submittedName>
</protein>
<dbReference type="RefSeq" id="WP_011249789.1">
    <property type="nucleotide sequence ID" value="NC_006624.1"/>
</dbReference>
<dbReference type="EnsemblBacteria" id="BAD85027">
    <property type="protein sequence ID" value="BAD85027"/>
    <property type="gene ID" value="TK0838"/>
</dbReference>
<evidence type="ECO:0000313" key="2">
    <source>
        <dbReference type="EMBL" id="BAD85027.1"/>
    </source>
</evidence>
<dbReference type="Pfam" id="PF00085">
    <property type="entry name" value="Thioredoxin"/>
    <property type="match status" value="1"/>
</dbReference>
<organism evidence="2 3">
    <name type="scientific">Thermococcus kodakarensis (strain ATCC BAA-918 / JCM 12380 / KOD1)</name>
    <name type="common">Pyrococcus kodakaraensis (strain KOD1)</name>
    <dbReference type="NCBI Taxonomy" id="69014"/>
    <lineage>
        <taxon>Archaea</taxon>
        <taxon>Methanobacteriati</taxon>
        <taxon>Methanobacteriota</taxon>
        <taxon>Thermococci</taxon>
        <taxon>Thermococcales</taxon>
        <taxon>Thermococcaceae</taxon>
        <taxon>Thermococcus</taxon>
    </lineage>
</organism>
<dbReference type="SUPFAM" id="SSF52833">
    <property type="entry name" value="Thioredoxin-like"/>
    <property type="match status" value="1"/>
</dbReference>
<dbReference type="AlphaFoldDB" id="Q5JDF3"/>
<accession>Q5JDF3</accession>
<dbReference type="PROSITE" id="PS51352">
    <property type="entry name" value="THIOREDOXIN_2"/>
    <property type="match status" value="1"/>
</dbReference>
<dbReference type="CDD" id="cd02947">
    <property type="entry name" value="TRX_family"/>
    <property type="match status" value="1"/>
</dbReference>
<dbReference type="InParanoid" id="Q5JDF3"/>
<dbReference type="PhylomeDB" id="Q5JDF3"/>
<evidence type="ECO:0000259" key="1">
    <source>
        <dbReference type="PROSITE" id="PS51352"/>
    </source>
</evidence>